<proteinExistence type="predicted"/>
<sequence>MNALGRLLGWHKYIVSAEEKDASTAALVEAEQVKQAVQALHTESTTVGDRQRRIREENNWTRSLEHVFRGAQ</sequence>
<dbReference type="Pfam" id="PF24596">
    <property type="entry name" value="DUF7620"/>
    <property type="match status" value="1"/>
</dbReference>
<accession>A0A0U4K9G5</accession>
<protein>
    <submittedName>
        <fullName evidence="1">Uncharacterized protein</fullName>
    </submittedName>
</protein>
<dbReference type="RefSeq" id="YP_009616603.1">
    <property type="nucleotide sequence ID" value="NC_042053.1"/>
</dbReference>
<dbReference type="Proteomes" id="UP000229287">
    <property type="component" value="Segment"/>
</dbReference>
<organism evidence="1 2">
    <name type="scientific">Arthrobacter phage PrincessTrina</name>
    <dbReference type="NCBI Taxonomy" id="1772328"/>
    <lineage>
        <taxon>Viruses</taxon>
        <taxon>Duplodnaviria</taxon>
        <taxon>Heunggongvirae</taxon>
        <taxon>Uroviricota</taxon>
        <taxon>Caudoviricetes</taxon>
        <taxon>Klausavirus</taxon>
        <taxon>Klausavirus princesstrina</taxon>
    </lineage>
</organism>
<name>A0A0U4K9G5_9CAUD</name>
<dbReference type="GeneID" id="40093103"/>
<dbReference type="EMBL" id="KU160660">
    <property type="protein sequence ID" value="ALY09875.1"/>
    <property type="molecule type" value="Genomic_DNA"/>
</dbReference>
<dbReference type="OrthoDB" id="21436at10239"/>
<evidence type="ECO:0000313" key="1">
    <source>
        <dbReference type="EMBL" id="ALY09875.1"/>
    </source>
</evidence>
<gene>
    <name evidence="1" type="primary">29</name>
    <name evidence="1" type="ORF">PRINCESSTRINA_29</name>
</gene>
<keyword evidence="2" id="KW-1185">Reference proteome</keyword>
<reference evidence="1 2" key="1">
    <citation type="submission" date="2015-11" db="EMBL/GenBank/DDBJ databases">
        <authorList>
            <person name="Terry K."/>
            <person name="Dunbar D."/>
            <person name="Bradley K.W."/>
            <person name="Asai D.J."/>
            <person name="Bowman C.A."/>
            <person name="Russell D.A."/>
            <person name="Pope W.H."/>
            <person name="Jacobs-Sera D."/>
            <person name="Hendrix R.W."/>
            <person name="Hatfull G.F."/>
        </authorList>
    </citation>
    <scope>NUCLEOTIDE SEQUENCE [LARGE SCALE GENOMIC DNA]</scope>
</reference>
<dbReference type="InterPro" id="IPR056037">
    <property type="entry name" value="DUF7620"/>
</dbReference>
<dbReference type="KEGG" id="vg:40093103"/>
<evidence type="ECO:0000313" key="2">
    <source>
        <dbReference type="Proteomes" id="UP000229287"/>
    </source>
</evidence>